<dbReference type="CDD" id="cd19941">
    <property type="entry name" value="TIL"/>
    <property type="match status" value="1"/>
</dbReference>
<evidence type="ECO:0000256" key="1">
    <source>
        <dbReference type="SAM" id="Coils"/>
    </source>
</evidence>
<keyword evidence="1" id="KW-0175">Coiled coil</keyword>
<dbReference type="Proteomes" id="UP000238882">
    <property type="component" value="Unassembled WGS sequence"/>
</dbReference>
<protein>
    <submittedName>
        <fullName evidence="2">Uncharacterized protein</fullName>
    </submittedName>
</protein>
<accession>A0A2S7WPU3</accession>
<dbReference type="AlphaFoldDB" id="A0A2S7WPU3"/>
<reference evidence="2 3" key="1">
    <citation type="submission" date="2016-12" db="EMBL/GenBank/DDBJ databases">
        <title>Trade-off between light-utilization and light-protection in marine flavobacteria.</title>
        <authorList>
            <person name="Kumagai Y."/>
            <person name="Yoshizawa S."/>
            <person name="Kogure K."/>
            <person name="Iwasaki W."/>
        </authorList>
    </citation>
    <scope>NUCLEOTIDE SEQUENCE [LARGE SCALE GENOMIC DNA]</scope>
    <source>
        <strain evidence="2 3">NBRC 108759</strain>
    </source>
</reference>
<dbReference type="RefSeq" id="WP_105016232.1">
    <property type="nucleotide sequence ID" value="NZ_MSCN01000001.1"/>
</dbReference>
<feature type="coiled-coil region" evidence="1">
    <location>
        <begin position="409"/>
        <end position="436"/>
    </location>
</feature>
<proteinExistence type="predicted"/>
<keyword evidence="3" id="KW-1185">Reference proteome</keyword>
<name>A0A2S7WPU3_9FLAO</name>
<comment type="caution">
    <text evidence="2">The sequence shown here is derived from an EMBL/GenBank/DDBJ whole genome shotgun (WGS) entry which is preliminary data.</text>
</comment>
<dbReference type="EMBL" id="MSCN01000001">
    <property type="protein sequence ID" value="PQJ79638.1"/>
    <property type="molecule type" value="Genomic_DNA"/>
</dbReference>
<evidence type="ECO:0000313" key="2">
    <source>
        <dbReference type="EMBL" id="PQJ79638.1"/>
    </source>
</evidence>
<sequence>MKKRKINFIKLGILLFGISLFLFNCEKGELNQVNKNTSLLKTVSKKESASFLTQNKTLAKGYNSYLTYDISKISFENITNSESKLTVIPAKVEGSSLYSRILLLKINDTIKSVVYNMYPNLIQETPYFSGQVTLTNLNGKVKKAFRYLNGVMMNVYTLKQNNFYNRSTTDASAECRMFCGHDSSDQYCICNTQELEGFEITASNNTSDYVPIAILYGEDDGTSGSSNTCEVNCNGWDDGGGNNDNLQNCGENEVYNQATNKCICKAGFIKNSSGDCIKDINCVRLKRLVKNDSIGSNIVPMVNQLRNKLGIGNKEWSIAYKNKWINGTRKNVPDENGIQEGPSDTRSHFTSGNIWVGQMHTHPQGTISIFSWLDIRALKTLHTDSHDNFNDEVFVMSVTPNNLTYTIRVDNIQTLISKIQNDMDNANGNNDDEKIKSIMKEMTEDYRKSSNLEQTFLDLYGSYGISLYKTTDANLNNWKQLELDTNDNQIVNETPCN</sequence>
<dbReference type="OrthoDB" id="1452383at2"/>
<organism evidence="2 3">
    <name type="scientific">Polaribacter porphyrae</name>
    <dbReference type="NCBI Taxonomy" id="1137780"/>
    <lineage>
        <taxon>Bacteria</taxon>
        <taxon>Pseudomonadati</taxon>
        <taxon>Bacteroidota</taxon>
        <taxon>Flavobacteriia</taxon>
        <taxon>Flavobacteriales</taxon>
        <taxon>Flavobacteriaceae</taxon>
    </lineage>
</organism>
<evidence type="ECO:0000313" key="3">
    <source>
        <dbReference type="Proteomes" id="UP000238882"/>
    </source>
</evidence>
<gene>
    <name evidence="2" type="ORF">BTO18_10835</name>
</gene>